<dbReference type="PROSITE" id="PS51197">
    <property type="entry name" value="HTH_RRF2_2"/>
    <property type="match status" value="1"/>
</dbReference>
<proteinExistence type="predicted"/>
<dbReference type="EMBL" id="CP036455">
    <property type="protein sequence ID" value="QBI55026.1"/>
    <property type="molecule type" value="Genomic_DNA"/>
</dbReference>
<dbReference type="InterPro" id="IPR030489">
    <property type="entry name" value="TR_Rrf2-type_CS"/>
</dbReference>
<name>A0A4P6Q2Z2_9ACTN</name>
<sequence>MGLVEVPVDVAAVSDPHRDDDEFAVIDTVQNPIVADSNAPEVVFASQVAPQRGGRVATDNPGHVKSRIMRTMNEGVEWALHCCLNLAWCGPERAVRAARLAEFYELPHAYMNKQLQRLARAGIVYSTPGPSGGFRLAREPGEITLMDVVTAIEGSDEAFRCTEIRNRGPAAAAGGGGDSPCRINLAMRQAELVWRRELAGRTLADIKADVESGSPEVPVATRSWFARTGG</sequence>
<reference evidence="1 2" key="1">
    <citation type="submission" date="2019-02" db="EMBL/GenBank/DDBJ databases">
        <authorList>
            <person name="Khodamoradi S."/>
            <person name="Hahnke R.L."/>
            <person name="Kaempfer P."/>
            <person name="Schumann P."/>
            <person name="Rohde M."/>
            <person name="Steinert M."/>
            <person name="Luzhetskyy A."/>
            <person name="Wink J."/>
            <person name="Ruckert C."/>
        </authorList>
    </citation>
    <scope>NUCLEOTIDE SEQUENCE [LARGE SCALE GENOMIC DNA]</scope>
    <source>
        <strain evidence="1 2">M2</strain>
    </source>
</reference>
<keyword evidence="2" id="KW-1185">Reference proteome</keyword>
<dbReference type="Proteomes" id="UP000292235">
    <property type="component" value="Chromosome"/>
</dbReference>
<dbReference type="PANTHER" id="PTHR33221:SF13">
    <property type="entry name" value="TRANSCRIPTIONAL REGULATOR-RELATED"/>
    <property type="match status" value="1"/>
</dbReference>
<dbReference type="PROSITE" id="PS01332">
    <property type="entry name" value="HTH_RRF2_1"/>
    <property type="match status" value="1"/>
</dbReference>
<gene>
    <name evidence="1" type="ORF">EKD16_16270</name>
</gene>
<dbReference type="PANTHER" id="PTHR33221">
    <property type="entry name" value="WINGED HELIX-TURN-HELIX TRANSCRIPTIONAL REGULATOR, RRF2 FAMILY"/>
    <property type="match status" value="1"/>
</dbReference>
<dbReference type="GO" id="GO:0005829">
    <property type="term" value="C:cytosol"/>
    <property type="evidence" value="ECO:0007669"/>
    <property type="project" value="TreeGrafter"/>
</dbReference>
<dbReference type="Pfam" id="PF02082">
    <property type="entry name" value="Rrf2"/>
    <property type="match status" value="1"/>
</dbReference>
<dbReference type="AlphaFoldDB" id="A0A4P6Q2Z2"/>
<evidence type="ECO:0000313" key="1">
    <source>
        <dbReference type="EMBL" id="QBI55026.1"/>
    </source>
</evidence>
<dbReference type="SUPFAM" id="SSF46785">
    <property type="entry name" value="Winged helix' DNA-binding domain"/>
    <property type="match status" value="1"/>
</dbReference>
<dbReference type="InterPro" id="IPR036390">
    <property type="entry name" value="WH_DNA-bd_sf"/>
</dbReference>
<dbReference type="NCBIfam" id="TIGR00738">
    <property type="entry name" value="rrf2_super"/>
    <property type="match status" value="1"/>
</dbReference>
<dbReference type="InterPro" id="IPR036388">
    <property type="entry name" value="WH-like_DNA-bd_sf"/>
</dbReference>
<organism evidence="1 2">
    <name type="scientific">Streptomonospora litoralis</name>
    <dbReference type="NCBI Taxonomy" id="2498135"/>
    <lineage>
        <taxon>Bacteria</taxon>
        <taxon>Bacillati</taxon>
        <taxon>Actinomycetota</taxon>
        <taxon>Actinomycetes</taxon>
        <taxon>Streptosporangiales</taxon>
        <taxon>Nocardiopsidaceae</taxon>
        <taxon>Streptomonospora</taxon>
    </lineage>
</organism>
<dbReference type="InterPro" id="IPR000944">
    <property type="entry name" value="Tscrpt_reg_Rrf2"/>
</dbReference>
<dbReference type="Gene3D" id="1.10.10.10">
    <property type="entry name" value="Winged helix-like DNA-binding domain superfamily/Winged helix DNA-binding domain"/>
    <property type="match status" value="1"/>
</dbReference>
<dbReference type="GO" id="GO:0003700">
    <property type="term" value="F:DNA-binding transcription factor activity"/>
    <property type="evidence" value="ECO:0007669"/>
    <property type="project" value="TreeGrafter"/>
</dbReference>
<evidence type="ECO:0000313" key="2">
    <source>
        <dbReference type="Proteomes" id="UP000292235"/>
    </source>
</evidence>
<protein>
    <submittedName>
        <fullName evidence="1">Iron-responsive transcriptional regulator</fullName>
    </submittedName>
</protein>
<accession>A0A4P6Q2Z2</accession>
<dbReference type="KEGG" id="strr:EKD16_16270"/>